<dbReference type="GO" id="GO:0005524">
    <property type="term" value="F:ATP binding"/>
    <property type="evidence" value="ECO:0007669"/>
    <property type="project" value="InterPro"/>
</dbReference>
<reference evidence="3" key="1">
    <citation type="submission" date="2022-12" db="EMBL/GenBank/DDBJ databases">
        <authorList>
            <person name="Petersen C."/>
        </authorList>
    </citation>
    <scope>NUCLEOTIDE SEQUENCE</scope>
    <source>
        <strain evidence="3">IBT 29677</strain>
    </source>
</reference>
<dbReference type="EMBL" id="JAPZBU010000008">
    <property type="protein sequence ID" value="KAJ5392235.1"/>
    <property type="molecule type" value="Genomic_DNA"/>
</dbReference>
<evidence type="ECO:0000313" key="3">
    <source>
        <dbReference type="EMBL" id="KAJ5392235.1"/>
    </source>
</evidence>
<dbReference type="OrthoDB" id="10042665at2759"/>
<organism evidence="3 4">
    <name type="scientific">Penicillium cosmopolitanum</name>
    <dbReference type="NCBI Taxonomy" id="1131564"/>
    <lineage>
        <taxon>Eukaryota</taxon>
        <taxon>Fungi</taxon>
        <taxon>Dikarya</taxon>
        <taxon>Ascomycota</taxon>
        <taxon>Pezizomycotina</taxon>
        <taxon>Eurotiomycetes</taxon>
        <taxon>Eurotiomycetidae</taxon>
        <taxon>Eurotiales</taxon>
        <taxon>Aspergillaceae</taxon>
        <taxon>Penicillium</taxon>
    </lineage>
</organism>
<dbReference type="InterPro" id="IPR054289">
    <property type="entry name" value="DUF7025"/>
</dbReference>
<dbReference type="PANTHER" id="PTHR46411">
    <property type="entry name" value="FAMILY ATPASE, PUTATIVE-RELATED"/>
    <property type="match status" value="1"/>
</dbReference>
<evidence type="ECO:0000259" key="2">
    <source>
        <dbReference type="SMART" id="SM00382"/>
    </source>
</evidence>
<name>A0A9W9VZX5_9EURO</name>
<protein>
    <submittedName>
        <fullName evidence="3">P-loop containing nucleoside triphosphate hydrolase protein</fullName>
    </submittedName>
</protein>
<dbReference type="Pfam" id="PF23232">
    <property type="entry name" value="AAA_lid_13"/>
    <property type="match status" value="1"/>
</dbReference>
<feature type="domain" description="AAA+ ATPase" evidence="2">
    <location>
        <begin position="571"/>
        <end position="698"/>
    </location>
</feature>
<feature type="chain" id="PRO_5040809988" evidence="1">
    <location>
        <begin position="22"/>
        <end position="811"/>
    </location>
</feature>
<dbReference type="Proteomes" id="UP001147747">
    <property type="component" value="Unassembled WGS sequence"/>
</dbReference>
<dbReference type="SMART" id="SM00382">
    <property type="entry name" value="AAA"/>
    <property type="match status" value="1"/>
</dbReference>
<proteinExistence type="predicted"/>
<keyword evidence="4" id="KW-1185">Reference proteome</keyword>
<dbReference type="GeneID" id="81371342"/>
<accession>A0A9W9VZX5</accession>
<dbReference type="SUPFAM" id="SSF52540">
    <property type="entry name" value="P-loop containing nucleoside triphosphate hydrolases"/>
    <property type="match status" value="1"/>
</dbReference>
<evidence type="ECO:0000313" key="4">
    <source>
        <dbReference type="Proteomes" id="UP001147747"/>
    </source>
</evidence>
<dbReference type="Pfam" id="PF00004">
    <property type="entry name" value="AAA"/>
    <property type="match status" value="1"/>
</dbReference>
<dbReference type="Gene3D" id="3.40.50.300">
    <property type="entry name" value="P-loop containing nucleotide triphosphate hydrolases"/>
    <property type="match status" value="1"/>
</dbReference>
<gene>
    <name evidence="3" type="ORF">N7509_007725</name>
</gene>
<dbReference type="Pfam" id="PF22942">
    <property type="entry name" value="DUF7025"/>
    <property type="match status" value="1"/>
</dbReference>
<dbReference type="CDD" id="cd19481">
    <property type="entry name" value="RecA-like_protease"/>
    <property type="match status" value="1"/>
</dbReference>
<dbReference type="InterPro" id="IPR003959">
    <property type="entry name" value="ATPase_AAA_core"/>
</dbReference>
<dbReference type="GO" id="GO:0016887">
    <property type="term" value="F:ATP hydrolysis activity"/>
    <property type="evidence" value="ECO:0007669"/>
    <property type="project" value="InterPro"/>
</dbReference>
<dbReference type="AlphaFoldDB" id="A0A9W9VZX5"/>
<dbReference type="InterPro" id="IPR056599">
    <property type="entry name" value="AAA_lid_fung"/>
</dbReference>
<keyword evidence="3" id="KW-0378">Hydrolase</keyword>
<dbReference type="InterPro" id="IPR003593">
    <property type="entry name" value="AAA+_ATPase"/>
</dbReference>
<dbReference type="RefSeq" id="XP_056487913.1">
    <property type="nucleotide sequence ID" value="XM_056632362.1"/>
</dbReference>
<reference evidence="3" key="2">
    <citation type="journal article" date="2023" name="IMA Fungus">
        <title>Comparative genomic study of the Penicillium genus elucidates a diverse pangenome and 15 lateral gene transfer events.</title>
        <authorList>
            <person name="Petersen C."/>
            <person name="Sorensen T."/>
            <person name="Nielsen M.R."/>
            <person name="Sondergaard T.E."/>
            <person name="Sorensen J.L."/>
            <person name="Fitzpatrick D.A."/>
            <person name="Frisvad J.C."/>
            <person name="Nielsen K.L."/>
        </authorList>
    </citation>
    <scope>NUCLEOTIDE SEQUENCE</scope>
    <source>
        <strain evidence="3">IBT 29677</strain>
    </source>
</reference>
<comment type="caution">
    <text evidence="3">The sequence shown here is derived from an EMBL/GenBank/DDBJ whole genome shotgun (WGS) entry which is preliminary data.</text>
</comment>
<evidence type="ECO:0000256" key="1">
    <source>
        <dbReference type="SAM" id="SignalP"/>
    </source>
</evidence>
<dbReference type="InterPro" id="IPR027417">
    <property type="entry name" value="P-loop_NTPase"/>
</dbReference>
<feature type="signal peptide" evidence="1">
    <location>
        <begin position="1"/>
        <end position="21"/>
    </location>
</feature>
<keyword evidence="1" id="KW-0732">Signal</keyword>
<dbReference type="PANTHER" id="PTHR46411:SF2">
    <property type="entry name" value="AAA+ ATPASE DOMAIN-CONTAINING PROTEIN"/>
    <property type="match status" value="1"/>
</dbReference>
<sequence>MRFHGIIQSAGLLLLEFPIFSKETGPEKGNISRLPRRDKIREYISVEESDEESMYSDSIHYTTTNGSERWREEATEEKPRALVLHKSESAESNFENPAEEAELLRDEIAQLKAKLKSKSSGPAAPDYRSQTFHYLDDACFLDEPRWETGEYAPTLQANSKISNVSYYLEQHPEIAFFFMKDYKSRAPADRTKIETRDGVFRTPKPIEESLQLFAGAMRDAVNKVVRKVPNFSEYFPHFDVRKPIVAPYLFMFHSAPHLDDILEEIDGLSRRLIQKLWSHINEGYGVQYLRAREKTKDGKVSAELLKYLIKPGDILAHPDGPNTRAYMALQWPEEDPPPDDGHPEDYEEFDPIRRKETYSFRDDTNIKSLRYSWSIPVAFWEFDGVFQRSEKVLKITMKVSMRDEIVEINSLKFYPLQYAPQTIEQSLEHRGNTFWQIRSRKFVSYSQNEPGNLTNAEERFMVDIETFKALHPSSSLARAFLRDDLGSAIVAGNDPLPDGFPLLLPPTVPGYNMLHKKWVDLFVDQISDITWNKQAFKDLVVDLEIKELVQALVTNQLTSVKSTDVISGKGNGLILLLHGGPGTGKTFTAEGVAEFAEKPLFRVTCGDVGTEAREVETMLQAAFHLGKIWDCVVLLDEADVFLEERDMRDLNRNALVSVFLRALEYHNGILILTSNRVGTFDEAFKSRIQLALHYENLTKSQRRKIWRNFMGRLKDIDEDNIEFEDVIDNLDELSSHDINGREIRNALTTARQLALFKGEKMGSAHLKKVLRVSGIFGKYLKDLRGGLTDDLLKHESGVRHSYSVKKAASFG</sequence>